<dbReference type="EMBL" id="CAJVPQ010000399">
    <property type="protein sequence ID" value="CAG8478045.1"/>
    <property type="molecule type" value="Genomic_DNA"/>
</dbReference>
<name>A0A9N8W7T0_9GLOM</name>
<dbReference type="AlphaFoldDB" id="A0A9N8W7T0"/>
<dbReference type="Proteomes" id="UP000789570">
    <property type="component" value="Unassembled WGS sequence"/>
</dbReference>
<dbReference type="OrthoDB" id="2305333at2759"/>
<dbReference type="InterPro" id="IPR025533">
    <property type="entry name" value="DUF4419"/>
</dbReference>
<sequence>MHGGCGIPKVTLDGILEDWLRLQEKLDRLEPVVAQFIYTYKGNVEEDFW</sequence>
<protein>
    <submittedName>
        <fullName evidence="1">14226_t:CDS:1</fullName>
    </submittedName>
</protein>
<comment type="caution">
    <text evidence="1">The sequence shown here is derived from an EMBL/GenBank/DDBJ whole genome shotgun (WGS) entry which is preliminary data.</text>
</comment>
<evidence type="ECO:0000313" key="1">
    <source>
        <dbReference type="EMBL" id="CAG8478045.1"/>
    </source>
</evidence>
<accession>A0A9N8W7T0</accession>
<proteinExistence type="predicted"/>
<evidence type="ECO:0000313" key="2">
    <source>
        <dbReference type="Proteomes" id="UP000789570"/>
    </source>
</evidence>
<keyword evidence="2" id="KW-1185">Reference proteome</keyword>
<dbReference type="Pfam" id="PF14388">
    <property type="entry name" value="DUF4419"/>
    <property type="match status" value="1"/>
</dbReference>
<gene>
    <name evidence="1" type="ORF">FCALED_LOCUS2563</name>
</gene>
<organism evidence="1 2">
    <name type="scientific">Funneliformis caledonium</name>
    <dbReference type="NCBI Taxonomy" id="1117310"/>
    <lineage>
        <taxon>Eukaryota</taxon>
        <taxon>Fungi</taxon>
        <taxon>Fungi incertae sedis</taxon>
        <taxon>Mucoromycota</taxon>
        <taxon>Glomeromycotina</taxon>
        <taxon>Glomeromycetes</taxon>
        <taxon>Glomerales</taxon>
        <taxon>Glomeraceae</taxon>
        <taxon>Funneliformis</taxon>
    </lineage>
</organism>
<reference evidence="1" key="1">
    <citation type="submission" date="2021-06" db="EMBL/GenBank/DDBJ databases">
        <authorList>
            <person name="Kallberg Y."/>
            <person name="Tangrot J."/>
            <person name="Rosling A."/>
        </authorList>
    </citation>
    <scope>NUCLEOTIDE SEQUENCE</scope>
    <source>
        <strain evidence="1">UK204</strain>
    </source>
</reference>